<reference evidence="1 2" key="1">
    <citation type="submission" date="2018-07" db="EMBL/GenBank/DDBJ databases">
        <title>Leeuwenhoekiella genomics.</title>
        <authorList>
            <person name="Tahon G."/>
            <person name="Willems A."/>
        </authorList>
    </citation>
    <scope>NUCLEOTIDE SEQUENCE [LARGE SCALE GENOMIC DNA]</scope>
    <source>
        <strain evidence="1 2">LMG 29608</strain>
    </source>
</reference>
<gene>
    <name evidence="1" type="ORF">DSM02_3977</name>
</gene>
<protein>
    <submittedName>
        <fullName evidence="1">Uncharacterized protein</fullName>
    </submittedName>
</protein>
<proteinExistence type="predicted"/>
<dbReference type="Proteomes" id="UP000289859">
    <property type="component" value="Unassembled WGS sequence"/>
</dbReference>
<evidence type="ECO:0000313" key="1">
    <source>
        <dbReference type="EMBL" id="RXG11875.1"/>
    </source>
</evidence>
<name>A0A4Q0NQR6_9FLAO</name>
<evidence type="ECO:0000313" key="2">
    <source>
        <dbReference type="Proteomes" id="UP000289859"/>
    </source>
</evidence>
<comment type="caution">
    <text evidence="1">The sequence shown here is derived from an EMBL/GenBank/DDBJ whole genome shotgun (WGS) entry which is preliminary data.</text>
</comment>
<keyword evidence="2" id="KW-1185">Reference proteome</keyword>
<dbReference type="AlphaFoldDB" id="A0A4Q0NQR6"/>
<organism evidence="1 2">
    <name type="scientific">Leeuwenhoekiella polynyae</name>
    <dbReference type="NCBI Taxonomy" id="1550906"/>
    <lineage>
        <taxon>Bacteria</taxon>
        <taxon>Pseudomonadati</taxon>
        <taxon>Bacteroidota</taxon>
        <taxon>Flavobacteriia</taxon>
        <taxon>Flavobacteriales</taxon>
        <taxon>Flavobacteriaceae</taxon>
        <taxon>Leeuwenhoekiella</taxon>
    </lineage>
</organism>
<sequence>MPHAATSKQLKVNYLGASLSADKGRPTRHSLATNFQFRGKPRGIKPFVGANKRVIKIIFLGLWLKIF</sequence>
<dbReference type="EMBL" id="QOVK01000033">
    <property type="protein sequence ID" value="RXG11875.1"/>
    <property type="molecule type" value="Genomic_DNA"/>
</dbReference>
<accession>A0A4Q0NQR6</accession>